<dbReference type="EMBL" id="WBKB01000009">
    <property type="protein sequence ID" value="KAB1641392.1"/>
    <property type="molecule type" value="Genomic_DNA"/>
</dbReference>
<organism evidence="3 5">
    <name type="scientific">Gulosibacter chungangensis</name>
    <dbReference type="NCBI Taxonomy" id="979746"/>
    <lineage>
        <taxon>Bacteria</taxon>
        <taxon>Bacillati</taxon>
        <taxon>Actinomycetota</taxon>
        <taxon>Actinomycetes</taxon>
        <taxon>Micrococcales</taxon>
        <taxon>Microbacteriaceae</taxon>
        <taxon>Gulosibacter</taxon>
    </lineage>
</organism>
<name>A0A7J5B856_9MICO</name>
<evidence type="ECO:0000259" key="2">
    <source>
        <dbReference type="PROSITE" id="PS50994"/>
    </source>
</evidence>
<dbReference type="InterPro" id="IPR053392">
    <property type="entry name" value="Transposase_IS30-like"/>
</dbReference>
<dbReference type="EMBL" id="WBKB01000009">
    <property type="protein sequence ID" value="KAB1641458.1"/>
    <property type="molecule type" value="Genomic_DNA"/>
</dbReference>
<dbReference type="PANTHER" id="PTHR10948:SF23">
    <property type="entry name" value="TRANSPOSASE INSI FOR INSERTION SEQUENCE ELEMENT IS30A-RELATED"/>
    <property type="match status" value="1"/>
</dbReference>
<dbReference type="Proteomes" id="UP000433493">
    <property type="component" value="Unassembled WGS sequence"/>
</dbReference>
<dbReference type="InterPro" id="IPR012337">
    <property type="entry name" value="RNaseH-like_sf"/>
</dbReference>
<reference evidence="3 5" key="1">
    <citation type="submission" date="2019-09" db="EMBL/GenBank/DDBJ databases">
        <title>Phylogeny of genus Pseudoclavibacter and closely related genus.</title>
        <authorList>
            <person name="Li Y."/>
        </authorList>
    </citation>
    <scope>NUCLEOTIDE SEQUENCE [LARGE SCALE GENOMIC DNA]</scope>
    <source>
        <strain evidence="3 5">KCTC 13959</strain>
    </source>
</reference>
<dbReference type="GO" id="GO:0006310">
    <property type="term" value="P:DNA recombination"/>
    <property type="evidence" value="ECO:0007669"/>
    <property type="project" value="UniProtKB-KW"/>
</dbReference>
<evidence type="ECO:0000313" key="5">
    <source>
        <dbReference type="Proteomes" id="UP000433493"/>
    </source>
</evidence>
<dbReference type="Pfam" id="PF13936">
    <property type="entry name" value="HTH_38"/>
    <property type="match status" value="1"/>
</dbReference>
<dbReference type="InterPro" id="IPR001584">
    <property type="entry name" value="Integrase_cat-core"/>
</dbReference>
<proteinExistence type="predicted"/>
<dbReference type="GO" id="GO:0005829">
    <property type="term" value="C:cytosol"/>
    <property type="evidence" value="ECO:0007669"/>
    <property type="project" value="TreeGrafter"/>
</dbReference>
<evidence type="ECO:0000313" key="4">
    <source>
        <dbReference type="EMBL" id="KAB1641458.1"/>
    </source>
</evidence>
<dbReference type="Gene3D" id="1.10.10.60">
    <property type="entry name" value="Homeodomain-like"/>
    <property type="match status" value="1"/>
</dbReference>
<gene>
    <name evidence="3" type="ORF">F8O05_12440</name>
    <name evidence="4" type="ORF">F8O05_12815</name>
</gene>
<dbReference type="GO" id="GO:0015074">
    <property type="term" value="P:DNA integration"/>
    <property type="evidence" value="ECO:0007669"/>
    <property type="project" value="InterPro"/>
</dbReference>
<dbReference type="InterPro" id="IPR025246">
    <property type="entry name" value="IS30-like_HTH"/>
</dbReference>
<keyword evidence="5" id="KW-1185">Reference proteome</keyword>
<dbReference type="GO" id="GO:0004803">
    <property type="term" value="F:transposase activity"/>
    <property type="evidence" value="ECO:0007669"/>
    <property type="project" value="TreeGrafter"/>
</dbReference>
<dbReference type="InterPro" id="IPR036397">
    <property type="entry name" value="RNaseH_sf"/>
</dbReference>
<keyword evidence="1" id="KW-0233">DNA recombination</keyword>
<dbReference type="Pfam" id="PF00665">
    <property type="entry name" value="rve"/>
    <property type="match status" value="1"/>
</dbReference>
<sequence length="360" mass="41726">MSRPPPKGCASLSTLYRHLTLNDRIEIEKLHDHGHTHAEIARRIGVHRSTIGREIKKRSWQPEHDHANLRPYLRNKLDTRHRRDRVYLAGQAQLHANTRRARSHQPYRMTHDPLVDWVITHLGRGWTPEEISGRLPIEHPTDHRMRVSPETLYAWIYSPGQQHRQLHQYLARGQKKRRRIKGRKVHTERIKYRVSIHERPAEVLTREEFGHWESDSVLGAHGTGGIHTMVERTSRYYLGVKLSRVAAAPTLEAQLGVYRVLPAHAVKSVTADNGSEFAHHYMLADTIGVPTYFCDPYSAYQRGSNEHFNGRLRKYLPKGTTFEDLTQEELDEYIGEINDRPRKVLGWATPAEVFQELCSG</sequence>
<evidence type="ECO:0000313" key="3">
    <source>
        <dbReference type="EMBL" id="KAB1641392.1"/>
    </source>
</evidence>
<dbReference type="Gene3D" id="3.30.420.10">
    <property type="entry name" value="Ribonuclease H-like superfamily/Ribonuclease H"/>
    <property type="match status" value="1"/>
</dbReference>
<dbReference type="PANTHER" id="PTHR10948">
    <property type="entry name" value="TRANSPOSASE"/>
    <property type="match status" value="1"/>
</dbReference>
<dbReference type="InterPro" id="IPR009057">
    <property type="entry name" value="Homeodomain-like_sf"/>
</dbReference>
<dbReference type="AlphaFoldDB" id="A0A7J5B856"/>
<dbReference type="NCBIfam" id="NF033563">
    <property type="entry name" value="transpos_IS30"/>
    <property type="match status" value="1"/>
</dbReference>
<evidence type="ECO:0000256" key="1">
    <source>
        <dbReference type="ARBA" id="ARBA00023172"/>
    </source>
</evidence>
<dbReference type="GO" id="GO:0032196">
    <property type="term" value="P:transposition"/>
    <property type="evidence" value="ECO:0007669"/>
    <property type="project" value="TreeGrafter"/>
</dbReference>
<comment type="caution">
    <text evidence="3">The sequence shown here is derived from an EMBL/GenBank/DDBJ whole genome shotgun (WGS) entry which is preliminary data.</text>
</comment>
<accession>A0A7J5B856</accession>
<dbReference type="SUPFAM" id="SSF46689">
    <property type="entry name" value="Homeodomain-like"/>
    <property type="match status" value="1"/>
</dbReference>
<dbReference type="OrthoDB" id="9803231at2"/>
<dbReference type="PROSITE" id="PS50994">
    <property type="entry name" value="INTEGRASE"/>
    <property type="match status" value="1"/>
</dbReference>
<dbReference type="SUPFAM" id="SSF53098">
    <property type="entry name" value="Ribonuclease H-like"/>
    <property type="match status" value="1"/>
</dbReference>
<dbReference type="InterPro" id="IPR051917">
    <property type="entry name" value="Transposase-Integrase"/>
</dbReference>
<feature type="domain" description="Integrase catalytic" evidence="2">
    <location>
        <begin position="196"/>
        <end position="358"/>
    </location>
</feature>
<protein>
    <submittedName>
        <fullName evidence="3">IS30 family transposase</fullName>
    </submittedName>
</protein>
<dbReference type="GO" id="GO:0003676">
    <property type="term" value="F:nucleic acid binding"/>
    <property type="evidence" value="ECO:0007669"/>
    <property type="project" value="InterPro"/>
</dbReference>